<evidence type="ECO:0008006" key="3">
    <source>
        <dbReference type="Google" id="ProtNLM"/>
    </source>
</evidence>
<sequence length="521" mass="57552">MLSKLLSVSLFCGGVLGHQVRVTKGGGWNEYGSVRVTLVSNGTESFDEKETTAALTYSSPFTYRWTDFSIRTGLQNMEEGSNKLKLGGIDVTVDLPKEGSGVEGIFVADPCVSSKWISCLVKFDVGSRLPALLNAASETSKLDFFGILGDNFYDRYGHLSSEFFARLSPRMQETFLYAVIGNHDYWVYGTPWLKASKKDQMGYGFAQFYPQDTQAARGKGEGTAPFDFSVDPNKAWWGTEEGGEEEEAAEIADRTDPFVWGESFASPFPQTNSSTAASASSWLGAKVEAFVDELRPYVESSEEPEAFEEALNELRVRRRLSLVGDVRGLGGTGPVAHPSNFFFFNQLGDLGFVGYTPLGSWEEMKPWFEEACTYMQRDSVKHVYILNHWNKPGMGAKKTLETPAVWRRLPKEIEACTPIEQKLRYAMGHEHCNRPEDGGRGLMVGGTGMTEMMGCQHAWGFAYISTKGKGGEGDGDLTVAYFTVATDSEDKYSEIMECLREKGGPSQCLHLADVWIGGDAK</sequence>
<dbReference type="EMBL" id="CDMZ01001037">
    <property type="protein sequence ID" value="CEM26060.1"/>
    <property type="molecule type" value="Genomic_DNA"/>
</dbReference>
<evidence type="ECO:0000256" key="1">
    <source>
        <dbReference type="SAM" id="SignalP"/>
    </source>
</evidence>
<proteinExistence type="predicted"/>
<dbReference type="AlphaFoldDB" id="A0A0G4GBJ5"/>
<dbReference type="Gene3D" id="3.60.21.10">
    <property type="match status" value="1"/>
</dbReference>
<evidence type="ECO:0000313" key="2">
    <source>
        <dbReference type="EMBL" id="CEM26060.1"/>
    </source>
</evidence>
<protein>
    <recommendedName>
        <fullName evidence="3">Calcineurin-like phosphoesterase domain-containing protein</fullName>
    </recommendedName>
</protein>
<dbReference type="SUPFAM" id="SSF56300">
    <property type="entry name" value="Metallo-dependent phosphatases"/>
    <property type="match status" value="1"/>
</dbReference>
<name>A0A0G4GBJ5_9ALVE</name>
<keyword evidence="1" id="KW-0732">Signal</keyword>
<organism evidence="2">
    <name type="scientific">Chromera velia CCMP2878</name>
    <dbReference type="NCBI Taxonomy" id="1169474"/>
    <lineage>
        <taxon>Eukaryota</taxon>
        <taxon>Sar</taxon>
        <taxon>Alveolata</taxon>
        <taxon>Colpodellida</taxon>
        <taxon>Chromeraceae</taxon>
        <taxon>Chromera</taxon>
    </lineage>
</organism>
<accession>A0A0G4GBJ5</accession>
<dbReference type="VEuPathDB" id="CryptoDB:Cvel_4431"/>
<gene>
    <name evidence="2" type="ORF">Cvel_4431</name>
</gene>
<reference evidence="2" key="1">
    <citation type="submission" date="2014-11" db="EMBL/GenBank/DDBJ databases">
        <authorList>
            <person name="Otto D Thomas"/>
            <person name="Naeem Raeece"/>
        </authorList>
    </citation>
    <scope>NUCLEOTIDE SEQUENCE</scope>
</reference>
<feature type="chain" id="PRO_5005190438" description="Calcineurin-like phosphoesterase domain-containing protein" evidence="1">
    <location>
        <begin position="18"/>
        <end position="521"/>
    </location>
</feature>
<dbReference type="InterPro" id="IPR029052">
    <property type="entry name" value="Metallo-depent_PP-like"/>
</dbReference>
<feature type="signal peptide" evidence="1">
    <location>
        <begin position="1"/>
        <end position="17"/>
    </location>
</feature>